<keyword evidence="4" id="KW-0812">Transmembrane</keyword>
<dbReference type="Proteomes" id="UP000594464">
    <property type="component" value="Chromosome"/>
</dbReference>
<keyword evidence="4" id="KW-1133">Transmembrane helix</keyword>
<dbReference type="EMBL" id="CP048620">
    <property type="protein sequence ID" value="QPJ64006.1"/>
    <property type="molecule type" value="Genomic_DNA"/>
</dbReference>
<dbReference type="SMART" id="SM00028">
    <property type="entry name" value="TPR"/>
    <property type="match status" value="4"/>
</dbReference>
<feature type="transmembrane region" description="Helical" evidence="4">
    <location>
        <begin position="227"/>
        <end position="246"/>
    </location>
</feature>
<organism evidence="5 6">
    <name type="scientific">Candidatus Nitrohelix vancouverensis</name>
    <dbReference type="NCBI Taxonomy" id="2705534"/>
    <lineage>
        <taxon>Bacteria</taxon>
        <taxon>Pseudomonadati</taxon>
        <taxon>Nitrospinota/Tectimicrobiota group</taxon>
        <taxon>Nitrospinota</taxon>
        <taxon>Nitrospinia</taxon>
        <taxon>Nitrospinales</taxon>
        <taxon>Nitrospinaceae</taxon>
        <taxon>Candidatus Nitrohelix</taxon>
    </lineage>
</organism>
<dbReference type="PANTHER" id="PTHR44227">
    <property type="match status" value="1"/>
</dbReference>
<name>A0A7T0G292_9BACT</name>
<accession>A0A7T0G292</accession>
<evidence type="ECO:0000313" key="5">
    <source>
        <dbReference type="EMBL" id="QPJ64006.1"/>
    </source>
</evidence>
<evidence type="ECO:0000256" key="2">
    <source>
        <dbReference type="ARBA" id="ARBA00022803"/>
    </source>
</evidence>
<dbReference type="KEGG" id="nva:G3M78_00720"/>
<dbReference type="SUPFAM" id="SSF48452">
    <property type="entry name" value="TPR-like"/>
    <property type="match status" value="1"/>
</dbReference>
<reference evidence="6" key="1">
    <citation type="submission" date="2020-02" db="EMBL/GenBank/DDBJ databases">
        <title>Genomic and physiological characterization of two novel Nitrospinaceae genera.</title>
        <authorList>
            <person name="Mueller A.J."/>
            <person name="Jung M.-Y."/>
            <person name="Strachan C.R."/>
            <person name="Herbold C.W."/>
            <person name="Kirkegaard R.H."/>
            <person name="Daims H."/>
        </authorList>
    </citation>
    <scope>NUCLEOTIDE SEQUENCE [LARGE SCALE GENOMIC DNA]</scope>
</reference>
<sequence length="576" mass="65130">MKSRLNIFHPVGVCAALILTGIAVYANHLNNPFQFDSIRYIPNHPLLQNAEQYFTWEMLEREYKHRWLLMATLAGNVLLDGFRPFGFHLVNLTIHIFNSLLVFCVAVTWSRKFYPDDATPPQAIGLFTALLFLAHPMQTESVIYVISRGGALATSFYLLGFLCFQHLLKAEAKTASRIFAALGIVACMILGFSAKQTLITLPALLFFYYLFCGDSRQRVLNWMRRRLPILIGAGLVISGALLWKLLTDEAFLIGPSKAGESIGRLNFMFTQPGVLVGYYLRLLFLPFNLNVDPDIPLVTSALSFSLWGALATLALLFALAVKAARRGATVYLFCLGWFLLVISPSSSIITLEDLAAERRVYLASLGLFFPCAALLLRGLYSYPRLRLLVPILIVACLCATTMKRNAVWSSESRLWNDTLKKSPNKIRPLVNLARAYTTEGDPKQAVALYERSLRLNPNIFHSHYNLGNLYWAEGKTELALHHLLQARQLEPSIPETHGRLGELYLALKRFEDADRSLRKAVELFPQYAVALRNLGLLYYFEWKRLEEGRAFFQLSLFLDPNQPDADSLRQIINAPR</sequence>
<feature type="transmembrane region" description="Helical" evidence="4">
    <location>
        <begin position="85"/>
        <end position="109"/>
    </location>
</feature>
<dbReference type="PROSITE" id="PS50005">
    <property type="entry name" value="TPR"/>
    <property type="match status" value="3"/>
</dbReference>
<evidence type="ECO:0000256" key="3">
    <source>
        <dbReference type="PROSITE-ProRule" id="PRU00339"/>
    </source>
</evidence>
<feature type="transmembrane region" description="Helical" evidence="4">
    <location>
        <begin position="328"/>
        <end position="349"/>
    </location>
</feature>
<protein>
    <submittedName>
        <fullName evidence="5">Tetratricopeptide repeat protein</fullName>
    </submittedName>
</protein>
<proteinExistence type="predicted"/>
<feature type="transmembrane region" description="Helical" evidence="4">
    <location>
        <begin position="295"/>
        <end position="321"/>
    </location>
</feature>
<dbReference type="Gene3D" id="1.25.40.10">
    <property type="entry name" value="Tetratricopeptide repeat domain"/>
    <property type="match status" value="1"/>
</dbReference>
<feature type="transmembrane region" description="Helical" evidence="4">
    <location>
        <begin position="7"/>
        <end position="26"/>
    </location>
</feature>
<dbReference type="InterPro" id="IPR052346">
    <property type="entry name" value="O-mannosyl-transferase_TMTC"/>
</dbReference>
<dbReference type="Pfam" id="PF13432">
    <property type="entry name" value="TPR_16"/>
    <property type="match status" value="1"/>
</dbReference>
<keyword evidence="1" id="KW-0677">Repeat</keyword>
<feature type="repeat" description="TPR" evidence="3">
    <location>
        <begin position="460"/>
        <end position="493"/>
    </location>
</feature>
<evidence type="ECO:0000256" key="1">
    <source>
        <dbReference type="ARBA" id="ARBA00022737"/>
    </source>
</evidence>
<evidence type="ECO:0000313" key="6">
    <source>
        <dbReference type="Proteomes" id="UP000594464"/>
    </source>
</evidence>
<feature type="transmembrane region" description="Helical" evidence="4">
    <location>
        <begin position="361"/>
        <end position="380"/>
    </location>
</feature>
<gene>
    <name evidence="5" type="ORF">G3M78_00720</name>
</gene>
<feature type="transmembrane region" description="Helical" evidence="4">
    <location>
        <begin position="143"/>
        <end position="162"/>
    </location>
</feature>
<dbReference type="PANTHER" id="PTHR44227:SF3">
    <property type="entry name" value="PROTEIN O-MANNOSYL-TRANSFERASE TMTC4"/>
    <property type="match status" value="1"/>
</dbReference>
<feature type="repeat" description="TPR" evidence="3">
    <location>
        <begin position="426"/>
        <end position="459"/>
    </location>
</feature>
<dbReference type="AlphaFoldDB" id="A0A7T0G292"/>
<feature type="transmembrane region" description="Helical" evidence="4">
    <location>
        <begin position="198"/>
        <end position="215"/>
    </location>
</feature>
<dbReference type="Pfam" id="PF13414">
    <property type="entry name" value="TPR_11"/>
    <property type="match status" value="1"/>
</dbReference>
<evidence type="ECO:0000256" key="4">
    <source>
        <dbReference type="SAM" id="Phobius"/>
    </source>
</evidence>
<dbReference type="InterPro" id="IPR019734">
    <property type="entry name" value="TPR_rpt"/>
</dbReference>
<feature type="repeat" description="TPR" evidence="3">
    <location>
        <begin position="494"/>
        <end position="527"/>
    </location>
</feature>
<keyword evidence="4" id="KW-0472">Membrane</keyword>
<dbReference type="InterPro" id="IPR011990">
    <property type="entry name" value="TPR-like_helical_dom_sf"/>
</dbReference>
<dbReference type="PROSITE" id="PS50293">
    <property type="entry name" value="TPR_REGION"/>
    <property type="match status" value="1"/>
</dbReference>
<keyword evidence="2 3" id="KW-0802">TPR repeat</keyword>